<feature type="compositionally biased region" description="Low complexity" evidence="4">
    <location>
        <begin position="246"/>
        <end position="292"/>
    </location>
</feature>
<feature type="coiled-coil region" evidence="3">
    <location>
        <begin position="188"/>
        <end position="222"/>
    </location>
</feature>
<evidence type="ECO:0000256" key="3">
    <source>
        <dbReference type="SAM" id="Coils"/>
    </source>
</evidence>
<name>A0A813ZK12_9BILA</name>
<accession>A0A813ZK12</accession>
<feature type="compositionally biased region" description="Polar residues" evidence="4">
    <location>
        <begin position="130"/>
        <end position="142"/>
    </location>
</feature>
<keyword evidence="1" id="KW-0090">Biological rhythms</keyword>
<evidence type="ECO:0000256" key="1">
    <source>
        <dbReference type="ARBA" id="ARBA00023108"/>
    </source>
</evidence>
<evidence type="ECO:0000313" key="7">
    <source>
        <dbReference type="Proteomes" id="UP000663879"/>
    </source>
</evidence>
<dbReference type="CDD" id="cd00130">
    <property type="entry name" value="PAS"/>
    <property type="match status" value="1"/>
</dbReference>
<keyword evidence="2" id="KW-0539">Nucleus</keyword>
<reference evidence="6" key="1">
    <citation type="submission" date="2021-02" db="EMBL/GenBank/DDBJ databases">
        <authorList>
            <person name="Nowell W R."/>
        </authorList>
    </citation>
    <scope>NUCLEOTIDE SEQUENCE</scope>
    <source>
        <strain evidence="6">Ploen Becks lab</strain>
    </source>
</reference>
<keyword evidence="3" id="KW-0175">Coiled coil</keyword>
<dbReference type="InterPro" id="IPR035965">
    <property type="entry name" value="PAS-like_dom_sf"/>
</dbReference>
<dbReference type="Pfam" id="PF08447">
    <property type="entry name" value="PAS_3"/>
    <property type="match status" value="1"/>
</dbReference>
<dbReference type="InterPro" id="IPR000014">
    <property type="entry name" value="PAS"/>
</dbReference>
<feature type="compositionally biased region" description="Basic and acidic residues" evidence="4">
    <location>
        <begin position="120"/>
        <end position="129"/>
    </location>
</feature>
<dbReference type="GO" id="GO:0000981">
    <property type="term" value="F:DNA-binding transcription factor activity, RNA polymerase II-specific"/>
    <property type="evidence" value="ECO:0007669"/>
    <property type="project" value="InterPro"/>
</dbReference>
<sequence length="472" mass="55426">MKEYELAIEIIGYSAIEMIGTCGYDYCHLDDLEKLIDCHKKLLQNGAVPIIAYRFRTKGLQWLWIQSRFQIMYHQTAMKPYAIISYNHVIGLNEMVESKDLLDVKAFYSNESTISLAADNETKQDDTKDPQWTNNPIQNSNNQETKNVDLVNMSSNKHEIKPDKHIDESLGSIFLRSFNDIDYRNYVLNQFKMKKQKIENTIRQHQEELNILEETMDNIRDEKKLASWVMEFQRQEYNNNLYKNVSNKSQKSDQQSESSSSKETQQNQQPIRNNQNQLQHNQPQQQQQQHRQSYPPNEQLMIQTNQYQDQHKIDKNIQSKTSTLLIQKQQQGNNERNFNMKSEYTDAMENNQIMSSNKSAKRTYSSSPQSSRNANFNEEAELVGELISIRKTMPKSFNENKTVNQRDFNNNNNTTTTTITTTNNNVKNQNQLRLKNNISLSNLQSSMEFEDMNSEMIDKLLNNYNFETFTDQ</sequence>
<dbReference type="OrthoDB" id="411251at2759"/>
<feature type="region of interest" description="Disordered" evidence="4">
    <location>
        <begin position="242"/>
        <end position="294"/>
    </location>
</feature>
<evidence type="ECO:0000256" key="2">
    <source>
        <dbReference type="ARBA" id="ARBA00023242"/>
    </source>
</evidence>
<dbReference type="SUPFAM" id="SSF55785">
    <property type="entry name" value="PYP-like sensor domain (PAS domain)"/>
    <property type="match status" value="1"/>
</dbReference>
<evidence type="ECO:0000259" key="5">
    <source>
        <dbReference type="Pfam" id="PF08447"/>
    </source>
</evidence>
<evidence type="ECO:0000313" key="6">
    <source>
        <dbReference type="EMBL" id="CAF0900399.1"/>
    </source>
</evidence>
<dbReference type="Proteomes" id="UP000663879">
    <property type="component" value="Unassembled WGS sequence"/>
</dbReference>
<proteinExistence type="predicted"/>
<dbReference type="AlphaFoldDB" id="A0A813ZK12"/>
<dbReference type="GO" id="GO:0000978">
    <property type="term" value="F:RNA polymerase II cis-regulatory region sequence-specific DNA binding"/>
    <property type="evidence" value="ECO:0007669"/>
    <property type="project" value="TreeGrafter"/>
</dbReference>
<dbReference type="Gene3D" id="3.30.450.20">
    <property type="entry name" value="PAS domain"/>
    <property type="match status" value="1"/>
</dbReference>
<dbReference type="InterPro" id="IPR047230">
    <property type="entry name" value="CLOCK-like"/>
</dbReference>
<protein>
    <recommendedName>
        <fullName evidence="5">PAS fold-3 domain-containing protein</fullName>
    </recommendedName>
</protein>
<feature type="region of interest" description="Disordered" evidence="4">
    <location>
        <begin position="119"/>
        <end position="142"/>
    </location>
</feature>
<dbReference type="PANTHER" id="PTHR46055:SF3">
    <property type="entry name" value="CIRCADIAN LOCOMOTER OUTPUT CYCLES PROTEIN KAPUT"/>
    <property type="match status" value="1"/>
</dbReference>
<dbReference type="PANTHER" id="PTHR46055">
    <property type="entry name" value="CIRCADIAN LOCOMOTER OUTPUT CYCLES PROTEIN KAPUT"/>
    <property type="match status" value="1"/>
</dbReference>
<organism evidence="6 7">
    <name type="scientific">Brachionus calyciflorus</name>
    <dbReference type="NCBI Taxonomy" id="104777"/>
    <lineage>
        <taxon>Eukaryota</taxon>
        <taxon>Metazoa</taxon>
        <taxon>Spiralia</taxon>
        <taxon>Gnathifera</taxon>
        <taxon>Rotifera</taxon>
        <taxon>Eurotatoria</taxon>
        <taxon>Monogononta</taxon>
        <taxon>Pseudotrocha</taxon>
        <taxon>Ploima</taxon>
        <taxon>Brachionidae</taxon>
        <taxon>Brachionus</taxon>
    </lineage>
</organism>
<dbReference type="GO" id="GO:1990513">
    <property type="term" value="C:CLOCK-BMAL transcription complex"/>
    <property type="evidence" value="ECO:0007669"/>
    <property type="project" value="TreeGrafter"/>
</dbReference>
<dbReference type="InterPro" id="IPR013655">
    <property type="entry name" value="PAS_fold_3"/>
</dbReference>
<dbReference type="EMBL" id="CAJNOC010001917">
    <property type="protein sequence ID" value="CAF0900399.1"/>
    <property type="molecule type" value="Genomic_DNA"/>
</dbReference>
<comment type="caution">
    <text evidence="6">The sequence shown here is derived from an EMBL/GenBank/DDBJ whole genome shotgun (WGS) entry which is preliminary data.</text>
</comment>
<keyword evidence="7" id="KW-1185">Reference proteome</keyword>
<evidence type="ECO:0000256" key="4">
    <source>
        <dbReference type="SAM" id="MobiDB-lite"/>
    </source>
</evidence>
<gene>
    <name evidence="6" type="ORF">OXX778_LOCUS11370</name>
</gene>
<feature type="domain" description="PAS fold-3" evidence="5">
    <location>
        <begin position="9"/>
        <end position="86"/>
    </location>
</feature>
<dbReference type="GO" id="GO:0032922">
    <property type="term" value="P:circadian regulation of gene expression"/>
    <property type="evidence" value="ECO:0007669"/>
    <property type="project" value="InterPro"/>
</dbReference>